<keyword evidence="1" id="KW-1133">Transmembrane helix</keyword>
<keyword evidence="3" id="KW-1185">Reference proteome</keyword>
<dbReference type="EMBL" id="JBHLUK010000054">
    <property type="protein sequence ID" value="MFC0423559.1"/>
    <property type="molecule type" value="Genomic_DNA"/>
</dbReference>
<gene>
    <name evidence="2" type="ORF">ACFFGS_05420</name>
</gene>
<evidence type="ECO:0000256" key="1">
    <source>
        <dbReference type="SAM" id="Phobius"/>
    </source>
</evidence>
<accession>A0ABV6K3B0</accession>
<evidence type="ECO:0000313" key="2">
    <source>
        <dbReference type="EMBL" id="MFC0423559.1"/>
    </source>
</evidence>
<feature type="transmembrane region" description="Helical" evidence="1">
    <location>
        <begin position="296"/>
        <end position="317"/>
    </location>
</feature>
<reference evidence="2 3" key="1">
    <citation type="submission" date="2024-09" db="EMBL/GenBank/DDBJ databases">
        <authorList>
            <person name="Sun Q."/>
            <person name="Mori K."/>
        </authorList>
    </citation>
    <scope>NUCLEOTIDE SEQUENCE [LARGE SCALE GENOMIC DNA]</scope>
    <source>
        <strain evidence="2 3">TBRC 4575</strain>
    </source>
</reference>
<feature type="transmembrane region" description="Helical" evidence="1">
    <location>
        <begin position="171"/>
        <end position="193"/>
    </location>
</feature>
<feature type="transmembrane region" description="Helical" evidence="1">
    <location>
        <begin position="101"/>
        <end position="121"/>
    </location>
</feature>
<sequence>MANQKLWQLLWRHYRPILIAAVVALMLVGLKSGMSVVANPRGYIAGSVYNLNNGGDLRAFVAIIVFFALGITMFLHDNLTSFDHYLFGLPVHRRQIYRKKIGLLVTAATTGYVGMQLVYWVTIQSTLTHRHVTVSWGASLWMMVTQWLMLSVLLMVAVTFGLWVGHLFASVVAGVVFSCSLLFAYNALVYITAAVLRVNYRRVDVLNHLQAETWGSLAVIAAVAIVLGGFLYWFNGWGFDHLSLENSQEFFRFPQYRSAVLWFSIIYLSLTTSCSEFGLTVLAILTDNYRSQMPLLTGIVMAIVVAYVTWGLGRWFLYRPDQFRTVWTTKRLD</sequence>
<organism evidence="2 3">
    <name type="scientific">Lactiplantibacillus plajomi</name>
    <dbReference type="NCBI Taxonomy" id="1457217"/>
    <lineage>
        <taxon>Bacteria</taxon>
        <taxon>Bacillati</taxon>
        <taxon>Bacillota</taxon>
        <taxon>Bacilli</taxon>
        <taxon>Lactobacillales</taxon>
        <taxon>Lactobacillaceae</taxon>
        <taxon>Lactiplantibacillus</taxon>
    </lineage>
</organism>
<feature type="transmembrane region" description="Helical" evidence="1">
    <location>
        <begin position="57"/>
        <end position="75"/>
    </location>
</feature>
<dbReference type="RefSeq" id="WP_137645977.1">
    <property type="nucleotide sequence ID" value="NZ_BAABRM010000032.1"/>
</dbReference>
<keyword evidence="1" id="KW-0472">Membrane</keyword>
<evidence type="ECO:0000313" key="3">
    <source>
        <dbReference type="Proteomes" id="UP001589855"/>
    </source>
</evidence>
<keyword evidence="1" id="KW-0812">Transmembrane</keyword>
<feature type="transmembrane region" description="Helical" evidence="1">
    <location>
        <begin position="213"/>
        <end position="234"/>
    </location>
</feature>
<feature type="transmembrane region" description="Helical" evidence="1">
    <location>
        <begin position="141"/>
        <end position="164"/>
    </location>
</feature>
<proteinExistence type="predicted"/>
<dbReference type="Proteomes" id="UP001589855">
    <property type="component" value="Unassembled WGS sequence"/>
</dbReference>
<feature type="transmembrane region" description="Helical" evidence="1">
    <location>
        <begin position="260"/>
        <end position="284"/>
    </location>
</feature>
<name>A0ABV6K3B0_9LACO</name>
<protein>
    <submittedName>
        <fullName evidence="2">Acetoin ABC transporter permease</fullName>
    </submittedName>
</protein>
<comment type="caution">
    <text evidence="2">The sequence shown here is derived from an EMBL/GenBank/DDBJ whole genome shotgun (WGS) entry which is preliminary data.</text>
</comment>